<dbReference type="SUPFAM" id="SSF51735">
    <property type="entry name" value="NAD(P)-binding Rossmann-fold domains"/>
    <property type="match status" value="1"/>
</dbReference>
<proteinExistence type="inferred from homology"/>
<dbReference type="FunFam" id="3.40.50.720:FF:000084">
    <property type="entry name" value="Short-chain dehydrogenase reductase"/>
    <property type="match status" value="1"/>
</dbReference>
<dbReference type="KEGG" id="paqt:E8L99_11395"/>
<organism evidence="2 3">
    <name type="scientific">Phreatobacter aquaticus</name>
    <dbReference type="NCBI Taxonomy" id="2570229"/>
    <lineage>
        <taxon>Bacteria</taxon>
        <taxon>Pseudomonadati</taxon>
        <taxon>Pseudomonadota</taxon>
        <taxon>Alphaproteobacteria</taxon>
        <taxon>Hyphomicrobiales</taxon>
        <taxon>Phreatobacteraceae</taxon>
        <taxon>Phreatobacter</taxon>
    </lineage>
</organism>
<comment type="similarity">
    <text evidence="1">Belongs to the short-chain dehydrogenases/reductases (SDR) family.</text>
</comment>
<evidence type="ECO:0000313" key="2">
    <source>
        <dbReference type="EMBL" id="QCK86313.1"/>
    </source>
</evidence>
<dbReference type="PRINTS" id="PR00080">
    <property type="entry name" value="SDRFAMILY"/>
</dbReference>
<sequence length="252" mass="25907">MAASAAALSSRPYDLTGKRILLTGAAGGIGRATASLLADLGAELVLTDRVAAPDLLAGLAGNGRSHRFIACDVTLPSQIASLCADAGAIDALVLNAGIFPTSQWTDDAWDDDFEAAMTINVRAPAHFARALLPAMKARGSGRIVLLGSVAAHTGGTYAHSPLHYAASKGAVHTMVRWMARRAAPEVLVNGIAPGSTDTAMVATADPSALKAMPVPRFGRPEEIAWPIAFLCSPGASFICGTTIDVNGGAYMR</sequence>
<dbReference type="OrthoDB" id="8959163at2"/>
<dbReference type="GO" id="GO:0030497">
    <property type="term" value="P:fatty acid elongation"/>
    <property type="evidence" value="ECO:0007669"/>
    <property type="project" value="TreeGrafter"/>
</dbReference>
<dbReference type="PRINTS" id="PR00081">
    <property type="entry name" value="GDHRDH"/>
</dbReference>
<dbReference type="InterPro" id="IPR002347">
    <property type="entry name" value="SDR_fam"/>
</dbReference>
<dbReference type="RefSeq" id="WP_137099644.1">
    <property type="nucleotide sequence ID" value="NZ_CP039865.1"/>
</dbReference>
<name>A0A4D7QK18_9HYPH</name>
<dbReference type="Proteomes" id="UP000298588">
    <property type="component" value="Chromosome"/>
</dbReference>
<reference evidence="2 3" key="1">
    <citation type="submission" date="2019-04" db="EMBL/GenBank/DDBJ databases">
        <title>Phreatobacter aquaticus sp. nov.</title>
        <authorList>
            <person name="Choi A."/>
            <person name="Baek K."/>
        </authorList>
    </citation>
    <scope>NUCLEOTIDE SEQUENCE [LARGE SCALE GENOMIC DNA]</scope>
    <source>
        <strain evidence="2 3">NMCR1094</strain>
    </source>
</reference>
<protein>
    <submittedName>
        <fullName evidence="2">SDR family oxidoreductase</fullName>
    </submittedName>
</protein>
<dbReference type="Pfam" id="PF13561">
    <property type="entry name" value="adh_short_C2"/>
    <property type="match status" value="1"/>
</dbReference>
<keyword evidence="3" id="KW-1185">Reference proteome</keyword>
<dbReference type="AlphaFoldDB" id="A0A4D7QK18"/>
<dbReference type="InterPro" id="IPR036291">
    <property type="entry name" value="NAD(P)-bd_dom_sf"/>
</dbReference>
<dbReference type="CDD" id="cd05233">
    <property type="entry name" value="SDR_c"/>
    <property type="match status" value="1"/>
</dbReference>
<dbReference type="Gene3D" id="3.40.50.720">
    <property type="entry name" value="NAD(P)-binding Rossmann-like Domain"/>
    <property type="match status" value="1"/>
</dbReference>
<dbReference type="PANTHER" id="PTHR42760">
    <property type="entry name" value="SHORT-CHAIN DEHYDROGENASES/REDUCTASES FAMILY MEMBER"/>
    <property type="match status" value="1"/>
</dbReference>
<dbReference type="PANTHER" id="PTHR42760:SF135">
    <property type="entry name" value="BLL7886 PROTEIN"/>
    <property type="match status" value="1"/>
</dbReference>
<accession>A0A4D7QK18</accession>
<evidence type="ECO:0000313" key="3">
    <source>
        <dbReference type="Proteomes" id="UP000298588"/>
    </source>
</evidence>
<evidence type="ECO:0000256" key="1">
    <source>
        <dbReference type="ARBA" id="ARBA00006484"/>
    </source>
</evidence>
<dbReference type="EMBL" id="CP039865">
    <property type="protein sequence ID" value="QCK86313.1"/>
    <property type="molecule type" value="Genomic_DNA"/>
</dbReference>
<dbReference type="GO" id="GO:0016616">
    <property type="term" value="F:oxidoreductase activity, acting on the CH-OH group of donors, NAD or NADP as acceptor"/>
    <property type="evidence" value="ECO:0007669"/>
    <property type="project" value="TreeGrafter"/>
</dbReference>
<gene>
    <name evidence="2" type="ORF">E8L99_11395</name>
</gene>